<dbReference type="CDD" id="cd00063">
    <property type="entry name" value="FN3"/>
    <property type="match status" value="1"/>
</dbReference>
<dbReference type="InterPro" id="IPR013783">
    <property type="entry name" value="Ig-like_fold"/>
</dbReference>
<dbReference type="Pfam" id="PF00395">
    <property type="entry name" value="SLH"/>
    <property type="match status" value="3"/>
</dbReference>
<evidence type="ECO:0000313" key="7">
    <source>
        <dbReference type="Proteomes" id="UP000298324"/>
    </source>
</evidence>
<dbReference type="PROSITE" id="PS51272">
    <property type="entry name" value="SLH"/>
    <property type="match status" value="3"/>
</dbReference>
<dbReference type="EMBL" id="QFGA01000001">
    <property type="protein sequence ID" value="TEB07049.1"/>
    <property type="molecule type" value="Genomic_DNA"/>
</dbReference>
<accession>A0A4Y7RE38</accession>
<dbReference type="InterPro" id="IPR036116">
    <property type="entry name" value="FN3_sf"/>
</dbReference>
<dbReference type="Gene3D" id="2.60.220.30">
    <property type="match status" value="1"/>
</dbReference>
<name>A0A4Y7RE38_9FIRM</name>
<organism evidence="6 7">
    <name type="scientific">Pelotomaculum schinkii</name>
    <dbReference type="NCBI Taxonomy" id="78350"/>
    <lineage>
        <taxon>Bacteria</taxon>
        <taxon>Bacillati</taxon>
        <taxon>Bacillota</taxon>
        <taxon>Clostridia</taxon>
        <taxon>Eubacteriales</taxon>
        <taxon>Desulfotomaculaceae</taxon>
        <taxon>Pelotomaculum</taxon>
    </lineage>
</organism>
<evidence type="ECO:0000256" key="1">
    <source>
        <dbReference type="ARBA" id="ARBA00022737"/>
    </source>
</evidence>
<feature type="domain" description="SLH" evidence="5">
    <location>
        <begin position="497"/>
        <end position="551"/>
    </location>
</feature>
<dbReference type="Proteomes" id="UP000298324">
    <property type="component" value="Unassembled WGS sequence"/>
</dbReference>
<reference evidence="6 7" key="1">
    <citation type="journal article" date="2018" name="Environ. Microbiol.">
        <title>Novel energy conservation strategies and behaviour of Pelotomaculum schinkii driving syntrophic propionate catabolism.</title>
        <authorList>
            <person name="Hidalgo-Ahumada C.A.P."/>
            <person name="Nobu M.K."/>
            <person name="Narihiro T."/>
            <person name="Tamaki H."/>
            <person name="Liu W.T."/>
            <person name="Kamagata Y."/>
            <person name="Stams A.J.M."/>
            <person name="Imachi H."/>
            <person name="Sousa D.Z."/>
        </authorList>
    </citation>
    <scope>NUCLEOTIDE SEQUENCE [LARGE SCALE GENOMIC DNA]</scope>
    <source>
        <strain evidence="6 7">HH</strain>
    </source>
</reference>
<dbReference type="AlphaFoldDB" id="A0A4Y7RE38"/>
<dbReference type="InterPro" id="IPR051465">
    <property type="entry name" value="Cell_Envelope_Struct_Comp"/>
</dbReference>
<keyword evidence="3" id="KW-0732">Signal</keyword>
<proteinExistence type="predicted"/>
<dbReference type="InterPro" id="IPR001119">
    <property type="entry name" value="SLH_dom"/>
</dbReference>
<feature type="domain" description="SLH" evidence="5">
    <location>
        <begin position="442"/>
        <end position="496"/>
    </location>
</feature>
<evidence type="ECO:0000313" key="6">
    <source>
        <dbReference type="EMBL" id="TEB07049.1"/>
    </source>
</evidence>
<keyword evidence="1" id="KW-0677">Repeat</keyword>
<keyword evidence="6" id="KW-0326">Glycosidase</keyword>
<dbReference type="EC" id="3.2.1.4" evidence="6"/>
<comment type="caution">
    <text evidence="6">The sequence shown here is derived from an EMBL/GenBank/DDBJ whole genome shotgun (WGS) entry which is preliminary data.</text>
</comment>
<sequence length="551" mass="57024">MSRKIPMILILALLAALLVPSLAFAVNVTLTLSSNTANPGDSVTASGIADPDTWVAIKVLDGAKSVIVLDPVKSDVNGNYSCTFKVPPDFSGSTLIVVAGYGENVDTKELTIGGGGNVADNTPPVWPSGSALTPSEIGQTSLTLTWTPATDNVAVTGYTVFIDSALYKTVNSGTLTCTASGLSAGTQYTFRVEAGDADGNWSTTGPSATAKTKTESGPGSSGGPTSSPQAVDTTTGSASVAPGLGGKISLGSDVSIEIPSDALNGTANVTVTIRKVNSPPAIPAGFSLQGNVFEFTVGGNASYSFNKPVTLTFTYDPDSLADGEIPAIYYYDEISAQWVNLGGDISGDTITVTVDHFTKFAVLTKEVMRAAEQQPLEQQPQFSDVPASYWASDVINKLSGQGYINGYPDGSFRPDNSISRAEFATVLVKAFKLPAASGKVFDDTANHWAKDHIAAANAAGIVSGYSENSFGPDDLITREQMAVMIVKAAKIEAATEEITFTDGDAASAWSKDALAAAAQAKIMQGYPDGTFAPQNKATRAEAVTVIANALE</sequence>
<dbReference type="PROSITE" id="PS50853">
    <property type="entry name" value="FN3"/>
    <property type="match status" value="1"/>
</dbReference>
<feature type="chain" id="PRO_5021366252" evidence="3">
    <location>
        <begin position="26"/>
        <end position="551"/>
    </location>
</feature>
<evidence type="ECO:0000259" key="5">
    <source>
        <dbReference type="PROSITE" id="PS51272"/>
    </source>
</evidence>
<protein>
    <submittedName>
        <fullName evidence="6">Endoglucanase</fullName>
        <ecNumber evidence="6">3.2.1.4</ecNumber>
    </submittedName>
</protein>
<keyword evidence="7" id="KW-1185">Reference proteome</keyword>
<keyword evidence="6" id="KW-0378">Hydrolase</keyword>
<dbReference type="Gene3D" id="2.60.40.10">
    <property type="entry name" value="Immunoglobulins"/>
    <property type="match status" value="1"/>
</dbReference>
<dbReference type="GO" id="GO:0008810">
    <property type="term" value="F:cellulase activity"/>
    <property type="evidence" value="ECO:0007669"/>
    <property type="project" value="UniProtKB-EC"/>
</dbReference>
<dbReference type="SUPFAM" id="SSF49265">
    <property type="entry name" value="Fibronectin type III"/>
    <property type="match status" value="1"/>
</dbReference>
<evidence type="ECO:0000259" key="4">
    <source>
        <dbReference type="PROSITE" id="PS50853"/>
    </source>
</evidence>
<dbReference type="Pfam" id="PF00041">
    <property type="entry name" value="fn3"/>
    <property type="match status" value="1"/>
</dbReference>
<dbReference type="SMART" id="SM00060">
    <property type="entry name" value="FN3"/>
    <property type="match status" value="1"/>
</dbReference>
<gene>
    <name evidence="6" type="ORF">Psch_00590</name>
</gene>
<feature type="signal peptide" evidence="3">
    <location>
        <begin position="1"/>
        <end position="25"/>
    </location>
</feature>
<evidence type="ECO:0000256" key="3">
    <source>
        <dbReference type="SAM" id="SignalP"/>
    </source>
</evidence>
<evidence type="ECO:0000256" key="2">
    <source>
        <dbReference type="SAM" id="MobiDB-lite"/>
    </source>
</evidence>
<dbReference type="InterPro" id="IPR003961">
    <property type="entry name" value="FN3_dom"/>
</dbReference>
<feature type="domain" description="Fibronectin type-III" evidence="4">
    <location>
        <begin position="128"/>
        <end position="215"/>
    </location>
</feature>
<feature type="compositionally biased region" description="Polar residues" evidence="2">
    <location>
        <begin position="229"/>
        <end position="238"/>
    </location>
</feature>
<dbReference type="PANTHER" id="PTHR43308">
    <property type="entry name" value="OUTER MEMBRANE PROTEIN ALPHA-RELATED"/>
    <property type="match status" value="1"/>
</dbReference>
<feature type="compositionally biased region" description="Polar residues" evidence="2">
    <location>
        <begin position="200"/>
        <end position="211"/>
    </location>
</feature>
<feature type="region of interest" description="Disordered" evidence="2">
    <location>
        <begin position="196"/>
        <end position="239"/>
    </location>
</feature>
<dbReference type="PANTHER" id="PTHR43308:SF5">
    <property type="entry name" value="S-LAYER PROTEIN _ PEPTIDOGLYCAN ENDO-BETA-N-ACETYLGLUCOSAMINIDASE"/>
    <property type="match status" value="1"/>
</dbReference>
<feature type="domain" description="SLH" evidence="5">
    <location>
        <begin position="378"/>
        <end position="441"/>
    </location>
</feature>
<dbReference type="RefSeq" id="WP_190239065.1">
    <property type="nucleotide sequence ID" value="NZ_QFGA01000001.1"/>
</dbReference>